<accession>A0A939HJU7</accession>
<proteinExistence type="predicted"/>
<keyword evidence="3" id="KW-0812">Transmembrane</keyword>
<keyword evidence="7" id="KW-1185">Reference proteome</keyword>
<evidence type="ECO:0000256" key="3">
    <source>
        <dbReference type="ARBA" id="ARBA00022692"/>
    </source>
</evidence>
<dbReference type="Pfam" id="PF04347">
    <property type="entry name" value="FliO"/>
    <property type="match status" value="1"/>
</dbReference>
<keyword evidence="6" id="KW-0282">Flagellum</keyword>
<comment type="subcellular location">
    <subcellularLocation>
        <location evidence="1">Cell membrane</location>
    </subcellularLocation>
</comment>
<dbReference type="GO" id="GO:0016020">
    <property type="term" value="C:membrane"/>
    <property type="evidence" value="ECO:0007669"/>
    <property type="project" value="InterPro"/>
</dbReference>
<dbReference type="RefSeq" id="WP_207845418.1">
    <property type="nucleotide sequence ID" value="NZ_JAFVMH010000002.1"/>
</dbReference>
<keyword evidence="5" id="KW-0472">Membrane</keyword>
<name>A0A939HJU7_9PROT</name>
<evidence type="ECO:0000313" key="7">
    <source>
        <dbReference type="Proteomes" id="UP000664073"/>
    </source>
</evidence>
<evidence type="ECO:0000256" key="4">
    <source>
        <dbReference type="ARBA" id="ARBA00022989"/>
    </source>
</evidence>
<comment type="caution">
    <text evidence="6">The sequence shown here is derived from an EMBL/GenBank/DDBJ whole genome shotgun (WGS) entry which is preliminary data.</text>
</comment>
<dbReference type="InterPro" id="IPR022781">
    <property type="entry name" value="Flagellar_biosynth_FliO"/>
</dbReference>
<reference evidence="6" key="1">
    <citation type="submission" date="2021-03" db="EMBL/GenBank/DDBJ databases">
        <title>The complete genome sequence of Acetobacter sp. TBRC 12339.</title>
        <authorList>
            <person name="Charoenyingcharoen P."/>
            <person name="Yukphan P."/>
        </authorList>
    </citation>
    <scope>NUCLEOTIDE SEQUENCE</scope>
    <source>
        <strain evidence="6">TBRC 12339</strain>
    </source>
</reference>
<keyword evidence="6" id="KW-0966">Cell projection</keyword>
<dbReference type="GO" id="GO:0044781">
    <property type="term" value="P:bacterial-type flagellum organization"/>
    <property type="evidence" value="ECO:0007669"/>
    <property type="project" value="InterPro"/>
</dbReference>
<keyword evidence="2" id="KW-1003">Cell membrane</keyword>
<gene>
    <name evidence="6" type="ORF">J2D77_06330</name>
</gene>
<dbReference type="EMBL" id="JAFVMH010000002">
    <property type="protein sequence ID" value="MBO1324767.1"/>
    <property type="molecule type" value="Genomic_DNA"/>
</dbReference>
<organism evidence="6 7">
    <name type="scientific">Acetobacter garciniae</name>
    <dbReference type="NCBI Taxonomy" id="2817435"/>
    <lineage>
        <taxon>Bacteria</taxon>
        <taxon>Pseudomonadati</taxon>
        <taxon>Pseudomonadota</taxon>
        <taxon>Alphaproteobacteria</taxon>
        <taxon>Acetobacterales</taxon>
        <taxon>Acetobacteraceae</taxon>
        <taxon>Acetobacter</taxon>
    </lineage>
</organism>
<sequence length="99" mass="11040">MPWLTGFASLLLVIALILLTRYGVKFVEPYLARGRRTRDLAVVESLSIDQRRKLSLIRCKDRTGLILTGGGSDVFLGWMDEPQPPAAPAFVLPEIDLDE</sequence>
<dbReference type="Proteomes" id="UP000664073">
    <property type="component" value="Unassembled WGS sequence"/>
</dbReference>
<keyword evidence="6" id="KW-0969">Cilium</keyword>
<keyword evidence="4" id="KW-1133">Transmembrane helix</keyword>
<evidence type="ECO:0000256" key="5">
    <source>
        <dbReference type="ARBA" id="ARBA00023136"/>
    </source>
</evidence>
<evidence type="ECO:0000256" key="2">
    <source>
        <dbReference type="ARBA" id="ARBA00022475"/>
    </source>
</evidence>
<dbReference type="AlphaFoldDB" id="A0A939HJU7"/>
<evidence type="ECO:0000256" key="1">
    <source>
        <dbReference type="ARBA" id="ARBA00004236"/>
    </source>
</evidence>
<evidence type="ECO:0000313" key="6">
    <source>
        <dbReference type="EMBL" id="MBO1324767.1"/>
    </source>
</evidence>
<protein>
    <submittedName>
        <fullName evidence="6">Flagellar biosynthetic protein FliO</fullName>
    </submittedName>
</protein>